<dbReference type="InterPro" id="IPR039671">
    <property type="entry name" value="THEMIS"/>
</dbReference>
<dbReference type="Pfam" id="PF12736">
    <property type="entry name" value="CABIT"/>
    <property type="match status" value="1"/>
</dbReference>
<evidence type="ECO:0000313" key="3">
    <source>
        <dbReference type="Ensembl" id="ENSJHYP00000021567.1"/>
    </source>
</evidence>
<dbReference type="Proteomes" id="UP000694408">
    <property type="component" value="Unplaced"/>
</dbReference>
<dbReference type="GO" id="GO:0005634">
    <property type="term" value="C:nucleus"/>
    <property type="evidence" value="ECO:0007669"/>
    <property type="project" value="TreeGrafter"/>
</dbReference>
<keyword evidence="4" id="KW-1185">Reference proteome</keyword>
<organism evidence="3 4">
    <name type="scientific">Junco hyemalis</name>
    <name type="common">Dark-eyed junco</name>
    <dbReference type="NCBI Taxonomy" id="40217"/>
    <lineage>
        <taxon>Eukaryota</taxon>
        <taxon>Metazoa</taxon>
        <taxon>Chordata</taxon>
        <taxon>Craniata</taxon>
        <taxon>Vertebrata</taxon>
        <taxon>Euteleostomi</taxon>
        <taxon>Archelosauria</taxon>
        <taxon>Archosauria</taxon>
        <taxon>Dinosauria</taxon>
        <taxon>Saurischia</taxon>
        <taxon>Theropoda</taxon>
        <taxon>Coelurosauria</taxon>
        <taxon>Aves</taxon>
        <taxon>Neognathae</taxon>
        <taxon>Neoaves</taxon>
        <taxon>Telluraves</taxon>
        <taxon>Australaves</taxon>
        <taxon>Passeriformes</taxon>
        <taxon>Passerellidae</taxon>
        <taxon>Junco</taxon>
    </lineage>
</organism>
<dbReference type="AlphaFoldDB" id="A0A8C5JML8"/>
<dbReference type="GO" id="GO:0005737">
    <property type="term" value="C:cytoplasm"/>
    <property type="evidence" value="ECO:0007669"/>
    <property type="project" value="TreeGrafter"/>
</dbReference>
<evidence type="ECO:0000256" key="1">
    <source>
        <dbReference type="ARBA" id="ARBA00006414"/>
    </source>
</evidence>
<reference evidence="3" key="2">
    <citation type="submission" date="2025-09" db="UniProtKB">
        <authorList>
            <consortium name="Ensembl"/>
        </authorList>
    </citation>
    <scope>IDENTIFICATION</scope>
</reference>
<reference evidence="3" key="1">
    <citation type="submission" date="2025-08" db="UniProtKB">
        <authorList>
            <consortium name="Ensembl"/>
        </authorList>
    </citation>
    <scope>IDENTIFICATION</scope>
</reference>
<accession>A0A8C5JML8</accession>
<evidence type="ECO:0000259" key="2">
    <source>
        <dbReference type="Pfam" id="PF12736"/>
    </source>
</evidence>
<evidence type="ECO:0000313" key="4">
    <source>
        <dbReference type="Proteomes" id="UP000694408"/>
    </source>
</evidence>
<dbReference type="GO" id="GO:0050852">
    <property type="term" value="P:T cell receptor signaling pathway"/>
    <property type="evidence" value="ECO:0007669"/>
    <property type="project" value="TreeGrafter"/>
</dbReference>
<name>A0A8C5JML8_JUNHY</name>
<dbReference type="PANTHER" id="PTHR15215:SF1">
    <property type="entry name" value="PROTEIN THEMIS"/>
    <property type="match status" value="1"/>
</dbReference>
<sequence length="125" mass="14570">MASTLQKFIHSLDLRALPRVLQIQSGIYCQDSIYEMFGNEFSLSTEDVIKVIGFKINKLIASVRENNEVSQFSAKVELPLNFPGMVFHECMFLRNYSPELYLVKCHRGFLECNYYIFPQYYCICA</sequence>
<dbReference type="Ensembl" id="ENSJHYT00000026044.1">
    <property type="protein sequence ID" value="ENSJHYP00000021567.1"/>
    <property type="gene ID" value="ENSJHYG00000016323.1"/>
</dbReference>
<comment type="similarity">
    <text evidence="1">Belongs to the themis family.</text>
</comment>
<proteinExistence type="inferred from homology"/>
<dbReference type="PANTHER" id="PTHR15215">
    <property type="entry name" value="CABIT DOMAIN-CONTAINING PROTEIN"/>
    <property type="match status" value="1"/>
</dbReference>
<feature type="domain" description="CABIT" evidence="2">
    <location>
        <begin position="17"/>
        <end position="85"/>
    </location>
</feature>
<protein>
    <recommendedName>
        <fullName evidence="2">CABIT domain-containing protein</fullName>
    </recommendedName>
</protein>
<dbReference type="OMA" id="GIVFHEC"/>
<dbReference type="InterPro" id="IPR025946">
    <property type="entry name" value="CABIT_dom"/>
</dbReference>